<proteinExistence type="predicted"/>
<evidence type="ECO:0000313" key="1">
    <source>
        <dbReference type="EMBL" id="JAE11163.1"/>
    </source>
</evidence>
<reference evidence="1" key="1">
    <citation type="submission" date="2014-09" db="EMBL/GenBank/DDBJ databases">
        <authorList>
            <person name="Magalhaes I.L.F."/>
            <person name="Oliveira U."/>
            <person name="Santos F.R."/>
            <person name="Vidigal T.H.D.A."/>
            <person name="Brescovit A.D."/>
            <person name="Santos A.J."/>
        </authorList>
    </citation>
    <scope>NUCLEOTIDE SEQUENCE</scope>
    <source>
        <tissue evidence="1">Shoot tissue taken approximately 20 cm above the soil surface</tissue>
    </source>
</reference>
<protein>
    <submittedName>
        <fullName evidence="1">Uncharacterized protein</fullName>
    </submittedName>
</protein>
<reference evidence="1" key="2">
    <citation type="journal article" date="2015" name="Data Brief">
        <title>Shoot transcriptome of the giant reed, Arundo donax.</title>
        <authorList>
            <person name="Barrero R.A."/>
            <person name="Guerrero F.D."/>
            <person name="Moolhuijzen P."/>
            <person name="Goolsby J.A."/>
            <person name="Tidwell J."/>
            <person name="Bellgard S.E."/>
            <person name="Bellgard M.I."/>
        </authorList>
    </citation>
    <scope>NUCLEOTIDE SEQUENCE</scope>
    <source>
        <tissue evidence="1">Shoot tissue taken approximately 20 cm above the soil surface</tissue>
    </source>
</reference>
<sequence length="65" mass="7742">MMSQFSLFTGLWALQPYSKKTFSLFFPGLLFLPKEITAQRTFQKTKITAQQMHLHFPDEFFFRSC</sequence>
<dbReference type="AlphaFoldDB" id="A0A0A9FS82"/>
<name>A0A0A9FS82_ARUDO</name>
<organism evidence="1">
    <name type="scientific">Arundo donax</name>
    <name type="common">Giant reed</name>
    <name type="synonym">Donax arundinaceus</name>
    <dbReference type="NCBI Taxonomy" id="35708"/>
    <lineage>
        <taxon>Eukaryota</taxon>
        <taxon>Viridiplantae</taxon>
        <taxon>Streptophyta</taxon>
        <taxon>Embryophyta</taxon>
        <taxon>Tracheophyta</taxon>
        <taxon>Spermatophyta</taxon>
        <taxon>Magnoliopsida</taxon>
        <taxon>Liliopsida</taxon>
        <taxon>Poales</taxon>
        <taxon>Poaceae</taxon>
        <taxon>PACMAD clade</taxon>
        <taxon>Arundinoideae</taxon>
        <taxon>Arundineae</taxon>
        <taxon>Arundo</taxon>
    </lineage>
</organism>
<accession>A0A0A9FS82</accession>
<dbReference type="EMBL" id="GBRH01186733">
    <property type="protein sequence ID" value="JAE11163.1"/>
    <property type="molecule type" value="Transcribed_RNA"/>
</dbReference>